<evidence type="ECO:0000259" key="4">
    <source>
        <dbReference type="PROSITE" id="PS50048"/>
    </source>
</evidence>
<dbReference type="GO" id="GO:0000981">
    <property type="term" value="F:DNA-binding transcription factor activity, RNA polymerase II-specific"/>
    <property type="evidence" value="ECO:0007669"/>
    <property type="project" value="InterPro"/>
</dbReference>
<dbReference type="Gene3D" id="4.10.240.10">
    <property type="entry name" value="Zn(2)-C6 fungal-type DNA-binding domain"/>
    <property type="match status" value="1"/>
</dbReference>
<proteinExistence type="predicted"/>
<dbReference type="GO" id="GO:0008270">
    <property type="term" value="F:zinc ion binding"/>
    <property type="evidence" value="ECO:0007669"/>
    <property type="project" value="InterPro"/>
</dbReference>
<dbReference type="Proteomes" id="UP000799779">
    <property type="component" value="Unassembled WGS sequence"/>
</dbReference>
<dbReference type="SUPFAM" id="SSF57701">
    <property type="entry name" value="Zn2/Cys6 DNA-binding domain"/>
    <property type="match status" value="1"/>
</dbReference>
<dbReference type="GO" id="GO:0005634">
    <property type="term" value="C:nucleus"/>
    <property type="evidence" value="ECO:0007669"/>
    <property type="project" value="UniProtKB-SubCell"/>
</dbReference>
<evidence type="ECO:0000256" key="2">
    <source>
        <dbReference type="ARBA" id="ARBA00023242"/>
    </source>
</evidence>
<dbReference type="PANTHER" id="PTHR37534:SF15">
    <property type="entry name" value="ZN(II)2CYS6 TRANSCRIPTION FACTOR (EUROFUNG)"/>
    <property type="match status" value="1"/>
</dbReference>
<organism evidence="5 6">
    <name type="scientific">Amniculicola lignicola CBS 123094</name>
    <dbReference type="NCBI Taxonomy" id="1392246"/>
    <lineage>
        <taxon>Eukaryota</taxon>
        <taxon>Fungi</taxon>
        <taxon>Dikarya</taxon>
        <taxon>Ascomycota</taxon>
        <taxon>Pezizomycotina</taxon>
        <taxon>Dothideomycetes</taxon>
        <taxon>Pleosporomycetidae</taxon>
        <taxon>Pleosporales</taxon>
        <taxon>Amniculicolaceae</taxon>
        <taxon>Amniculicola</taxon>
    </lineage>
</organism>
<feature type="region of interest" description="Disordered" evidence="3">
    <location>
        <begin position="51"/>
        <end position="98"/>
    </location>
</feature>
<evidence type="ECO:0000256" key="3">
    <source>
        <dbReference type="SAM" id="MobiDB-lite"/>
    </source>
</evidence>
<keyword evidence="2" id="KW-0539">Nucleus</keyword>
<comment type="subcellular location">
    <subcellularLocation>
        <location evidence="1">Nucleus</location>
    </subcellularLocation>
</comment>
<dbReference type="InterPro" id="IPR001138">
    <property type="entry name" value="Zn2Cys6_DnaBD"/>
</dbReference>
<keyword evidence="6" id="KW-1185">Reference proteome</keyword>
<evidence type="ECO:0000313" key="5">
    <source>
        <dbReference type="EMBL" id="KAF1995020.1"/>
    </source>
</evidence>
<dbReference type="OrthoDB" id="3509362at2759"/>
<dbReference type="AlphaFoldDB" id="A0A6A5VZZ5"/>
<evidence type="ECO:0000256" key="1">
    <source>
        <dbReference type="ARBA" id="ARBA00004123"/>
    </source>
</evidence>
<dbReference type="SMART" id="SM00066">
    <property type="entry name" value="GAL4"/>
    <property type="match status" value="1"/>
</dbReference>
<reference evidence="5" key="1">
    <citation type="journal article" date="2020" name="Stud. Mycol.">
        <title>101 Dothideomycetes genomes: a test case for predicting lifestyles and emergence of pathogens.</title>
        <authorList>
            <person name="Haridas S."/>
            <person name="Albert R."/>
            <person name="Binder M."/>
            <person name="Bloem J."/>
            <person name="Labutti K."/>
            <person name="Salamov A."/>
            <person name="Andreopoulos B."/>
            <person name="Baker S."/>
            <person name="Barry K."/>
            <person name="Bills G."/>
            <person name="Bluhm B."/>
            <person name="Cannon C."/>
            <person name="Castanera R."/>
            <person name="Culley D."/>
            <person name="Daum C."/>
            <person name="Ezra D."/>
            <person name="Gonzalez J."/>
            <person name="Henrissat B."/>
            <person name="Kuo A."/>
            <person name="Liang C."/>
            <person name="Lipzen A."/>
            <person name="Lutzoni F."/>
            <person name="Magnuson J."/>
            <person name="Mondo S."/>
            <person name="Nolan M."/>
            <person name="Ohm R."/>
            <person name="Pangilinan J."/>
            <person name="Park H.-J."/>
            <person name="Ramirez L."/>
            <person name="Alfaro M."/>
            <person name="Sun H."/>
            <person name="Tritt A."/>
            <person name="Yoshinaga Y."/>
            <person name="Zwiers L.-H."/>
            <person name="Turgeon B."/>
            <person name="Goodwin S."/>
            <person name="Spatafora J."/>
            <person name="Crous P."/>
            <person name="Grigoriev I."/>
        </authorList>
    </citation>
    <scope>NUCLEOTIDE SEQUENCE</scope>
    <source>
        <strain evidence="5">CBS 123094</strain>
    </source>
</reference>
<dbReference type="EMBL" id="ML977647">
    <property type="protein sequence ID" value="KAF1995020.1"/>
    <property type="molecule type" value="Genomic_DNA"/>
</dbReference>
<feature type="compositionally biased region" description="Polar residues" evidence="3">
    <location>
        <begin position="71"/>
        <end position="86"/>
    </location>
</feature>
<dbReference type="GO" id="GO:0000976">
    <property type="term" value="F:transcription cis-regulatory region binding"/>
    <property type="evidence" value="ECO:0007669"/>
    <property type="project" value="TreeGrafter"/>
</dbReference>
<evidence type="ECO:0000313" key="6">
    <source>
        <dbReference type="Proteomes" id="UP000799779"/>
    </source>
</evidence>
<dbReference type="InterPro" id="IPR021858">
    <property type="entry name" value="Fun_TF"/>
</dbReference>
<gene>
    <name evidence="5" type="ORF">P154DRAFT_526654</name>
</gene>
<feature type="domain" description="Zn(2)-C6 fungal-type" evidence="4">
    <location>
        <begin position="10"/>
        <end position="38"/>
    </location>
</feature>
<dbReference type="CDD" id="cd00067">
    <property type="entry name" value="GAL4"/>
    <property type="match status" value="1"/>
</dbReference>
<dbReference type="PANTHER" id="PTHR37534">
    <property type="entry name" value="TRANSCRIPTIONAL ACTIVATOR PROTEIN UGA3"/>
    <property type="match status" value="1"/>
</dbReference>
<dbReference type="Pfam" id="PF11951">
    <property type="entry name" value="Fungal_trans_2"/>
    <property type="match status" value="1"/>
</dbReference>
<dbReference type="Pfam" id="PF00172">
    <property type="entry name" value="Zn_clus"/>
    <property type="match status" value="1"/>
</dbReference>
<sequence length="509" mass="56877">MPPHKRTRTGCWTCREAGYKCDEQRPYCGRCTRLKIACKGYDVKLKWVSTTAASPPRKRPRGAETRRSLERTSTFSPISTRSTSSAPAGPDADTRSRRDEWVDPGILAPIAMPVLAPDLTATDRHLLYHWMNHLSSLISITPRKAQPSSFQAHLASMTINPGALQSTVLSMAANHLALASNNPSMRIHAYRHQQNAIELLQRLILDPIEASSEPALATVLMMQISARYFGEEDVEPHMANHLAGAKAMLSQRRGPGAWKTSSSARFLVSLFAYHDILSSVSRRSCPLNESTHDFTAVEDSESMQSIAEVLHIVGSISKMRKAKMSQTPSHSGPATHVSVGMDMWGNQMKTALQEMDFRSFPRSGKGVEGDHADINVTAEAFRQAAFIYLYRVWLGFGAPNPITLEHVSRCLSCIEQTPIDSPLVMSHIWPLFTAGCEALSDAHRQFVRDRFQAMYETRNFPGIKRVMRDIEAVWFTKDLEELVGEDGGMEKIDCIQVIWRQRGREVDLA</sequence>
<dbReference type="PROSITE" id="PS50048">
    <property type="entry name" value="ZN2_CY6_FUNGAL_2"/>
    <property type="match status" value="1"/>
</dbReference>
<name>A0A6A5VZZ5_9PLEO</name>
<dbReference type="GO" id="GO:0045944">
    <property type="term" value="P:positive regulation of transcription by RNA polymerase II"/>
    <property type="evidence" value="ECO:0007669"/>
    <property type="project" value="TreeGrafter"/>
</dbReference>
<feature type="compositionally biased region" description="Basic and acidic residues" evidence="3">
    <location>
        <begin position="61"/>
        <end position="70"/>
    </location>
</feature>
<accession>A0A6A5VZZ5</accession>
<dbReference type="InterPro" id="IPR036864">
    <property type="entry name" value="Zn2-C6_fun-type_DNA-bd_sf"/>
</dbReference>
<protein>
    <recommendedName>
        <fullName evidence="4">Zn(2)-C6 fungal-type domain-containing protein</fullName>
    </recommendedName>
</protein>